<keyword evidence="2" id="KW-1185">Reference proteome</keyword>
<dbReference type="EMBL" id="FQVG01000025">
    <property type="protein sequence ID" value="SHE94960.1"/>
    <property type="molecule type" value="Genomic_DNA"/>
</dbReference>
<dbReference type="GO" id="GO:0043937">
    <property type="term" value="P:regulation of sporulation"/>
    <property type="evidence" value="ECO:0007669"/>
    <property type="project" value="InterPro"/>
</dbReference>
<accession>A0A1M4XNG6</accession>
<dbReference type="GO" id="GO:0046983">
    <property type="term" value="F:protein dimerization activity"/>
    <property type="evidence" value="ECO:0007669"/>
    <property type="project" value="InterPro"/>
</dbReference>
<proteinExistence type="predicted"/>
<reference evidence="2" key="1">
    <citation type="submission" date="2016-11" db="EMBL/GenBank/DDBJ databases">
        <authorList>
            <person name="Varghese N."/>
            <person name="Submissions S."/>
        </authorList>
    </citation>
    <scope>NUCLEOTIDE SEQUENCE [LARGE SCALE GENOMIC DNA]</scope>
    <source>
        <strain evidence="2">DSM 10124</strain>
    </source>
</reference>
<evidence type="ECO:0000313" key="1">
    <source>
        <dbReference type="EMBL" id="SHE94960.1"/>
    </source>
</evidence>
<dbReference type="InterPro" id="IPR036638">
    <property type="entry name" value="HLH_DNA-bd_sf"/>
</dbReference>
<dbReference type="AlphaFoldDB" id="A0A1M4XNG6"/>
<dbReference type="Pfam" id="PF09388">
    <property type="entry name" value="SpoOE-like"/>
    <property type="match status" value="1"/>
</dbReference>
<protein>
    <submittedName>
        <fullName evidence="1">Spo0E like sporulation regulatory protein</fullName>
    </submittedName>
</protein>
<dbReference type="InterPro" id="IPR018540">
    <property type="entry name" value="Spo0E-like"/>
</dbReference>
<evidence type="ECO:0000313" key="2">
    <source>
        <dbReference type="Proteomes" id="UP000184423"/>
    </source>
</evidence>
<organism evidence="1 2">
    <name type="scientific">Caloramator proteoclasticus DSM 10124</name>
    <dbReference type="NCBI Taxonomy" id="1121262"/>
    <lineage>
        <taxon>Bacteria</taxon>
        <taxon>Bacillati</taxon>
        <taxon>Bacillota</taxon>
        <taxon>Clostridia</taxon>
        <taxon>Eubacteriales</taxon>
        <taxon>Clostridiaceae</taxon>
        <taxon>Caloramator</taxon>
    </lineage>
</organism>
<gene>
    <name evidence="1" type="ORF">SAMN02746091_01453</name>
</gene>
<dbReference type="InterPro" id="IPR037208">
    <property type="entry name" value="Spo0E-like_sf"/>
</dbReference>
<dbReference type="Gene3D" id="4.10.280.10">
    <property type="entry name" value="Helix-loop-helix DNA-binding domain"/>
    <property type="match status" value="1"/>
</dbReference>
<sequence length="59" mass="7106">MIYVDKYILMKEVEKLNRMVECTDYNKLQNNDIIKQSQIVDKLIVAYMKQMHNKIKVAK</sequence>
<name>A0A1M4XNG6_9CLOT</name>
<dbReference type="SUPFAM" id="SSF140500">
    <property type="entry name" value="BAS1536-like"/>
    <property type="match status" value="1"/>
</dbReference>
<dbReference type="Proteomes" id="UP000184423">
    <property type="component" value="Unassembled WGS sequence"/>
</dbReference>